<name>A0A1J1E8F9_9FLAO</name>
<dbReference type="InterPro" id="IPR029057">
    <property type="entry name" value="PRTase-like"/>
</dbReference>
<keyword evidence="3" id="KW-0808">Transferase</keyword>
<dbReference type="PANTHER" id="PTHR47505:SF1">
    <property type="entry name" value="DNA UTILIZATION PROTEIN YHGH"/>
    <property type="match status" value="1"/>
</dbReference>
<dbReference type="SUPFAM" id="SSF53271">
    <property type="entry name" value="PRTase-like"/>
    <property type="match status" value="1"/>
</dbReference>
<dbReference type="EMBL" id="AP014564">
    <property type="protein sequence ID" value="BAV94219.1"/>
    <property type="molecule type" value="Genomic_DNA"/>
</dbReference>
<dbReference type="CDD" id="cd06223">
    <property type="entry name" value="PRTases_typeI"/>
    <property type="match status" value="1"/>
</dbReference>
<dbReference type="Gene3D" id="3.40.50.2020">
    <property type="match status" value="1"/>
</dbReference>
<dbReference type="InterPro" id="IPR051910">
    <property type="entry name" value="ComF/GntX_DNA_util-trans"/>
</dbReference>
<sequence>MCFFVLAVLKDLFYLFYPSVCLCCERLLTDNESVICVFCRNDIPQTNFHLMKYNLVESIFYGRVKIERATSFLLFKKKGLVQNLLHQLKYKNHPEIAYILGNWAYRELGKTDFFDECDIVIPVPLHKKKQRKRGYNQIHLFAKAISENLKIDLSLYNLVMKYQKDTQTEKSRFDRWEGVKNVFYLSKPQEVENKHILIVDDVITTGATIEACIKAIKSDVKEVKISVLTIAFAS</sequence>
<keyword evidence="4" id="KW-1185">Reference proteome</keyword>
<protein>
    <submittedName>
        <fullName evidence="3">Amidophosphoribosyltransferase</fullName>
    </submittedName>
</protein>
<evidence type="ECO:0000256" key="1">
    <source>
        <dbReference type="ARBA" id="ARBA00008007"/>
    </source>
</evidence>
<evidence type="ECO:0000313" key="4">
    <source>
        <dbReference type="Proteomes" id="UP000243197"/>
    </source>
</evidence>
<dbReference type="KEGG" id="ise:JBKA6_0206"/>
<dbReference type="GO" id="GO:0016757">
    <property type="term" value="F:glycosyltransferase activity"/>
    <property type="evidence" value="ECO:0007669"/>
    <property type="project" value="UniProtKB-KW"/>
</dbReference>
<dbReference type="AlphaFoldDB" id="A0A1J1E8F9"/>
<dbReference type="PANTHER" id="PTHR47505">
    <property type="entry name" value="DNA UTILIZATION PROTEIN YHGH"/>
    <property type="match status" value="1"/>
</dbReference>
<gene>
    <name evidence="3" type="ORF">JBKA6_0206</name>
</gene>
<keyword evidence="3" id="KW-0328">Glycosyltransferase</keyword>
<evidence type="ECO:0000259" key="2">
    <source>
        <dbReference type="Pfam" id="PF00156"/>
    </source>
</evidence>
<dbReference type="Proteomes" id="UP000243197">
    <property type="component" value="Chromosome"/>
</dbReference>
<proteinExistence type="inferred from homology"/>
<comment type="similarity">
    <text evidence="1">Belongs to the ComF/GntX family.</text>
</comment>
<accession>A0A1J1E8F9</accession>
<reference evidence="3 4" key="1">
    <citation type="submission" date="2014-03" db="EMBL/GenBank/DDBJ databases">
        <title>complete genome sequence of Flavobacteriaceae bacterium JBKA-6.</title>
        <authorList>
            <person name="Takano T."/>
            <person name="Nakamura Y."/>
            <person name="Takuma S."/>
            <person name="Yasuike M."/>
            <person name="Matsuyama T."/>
            <person name="Sakai T."/>
            <person name="Fujiwara A."/>
            <person name="Kimoto K."/>
            <person name="Fukuda Y."/>
            <person name="Kondo H."/>
            <person name="Hirono I."/>
            <person name="Nakayasu C."/>
        </authorList>
    </citation>
    <scope>NUCLEOTIDE SEQUENCE [LARGE SCALE GENOMIC DNA]</scope>
    <source>
        <strain evidence="3 4">JBKA-6</strain>
    </source>
</reference>
<feature type="domain" description="Phosphoribosyltransferase" evidence="2">
    <location>
        <begin position="141"/>
        <end position="228"/>
    </location>
</feature>
<dbReference type="InterPro" id="IPR000836">
    <property type="entry name" value="PRTase_dom"/>
</dbReference>
<dbReference type="Pfam" id="PF00156">
    <property type="entry name" value="Pribosyltran"/>
    <property type="match status" value="1"/>
</dbReference>
<organism evidence="3 4">
    <name type="scientific">Ichthyobacterium seriolicida</name>
    <dbReference type="NCBI Taxonomy" id="242600"/>
    <lineage>
        <taxon>Bacteria</taxon>
        <taxon>Pseudomonadati</taxon>
        <taxon>Bacteroidota</taxon>
        <taxon>Flavobacteriia</taxon>
        <taxon>Flavobacteriales</taxon>
        <taxon>Ichthyobacteriaceae</taxon>
        <taxon>Ichthyobacterium</taxon>
    </lineage>
</organism>
<evidence type="ECO:0000313" key="3">
    <source>
        <dbReference type="EMBL" id="BAV94219.1"/>
    </source>
</evidence>